<evidence type="ECO:0000313" key="5">
    <source>
        <dbReference type="EMBL" id="GEU27390.1"/>
    </source>
</evidence>
<reference evidence="4" key="1">
    <citation type="submission" date="2019-12" db="EMBL/GenBank/DDBJ databases">
        <title>Epidemiological and comparative genomic analysis of Bacillus anthracis isolated from northern Vietnam.</title>
        <authorList>
            <person name="Hoang T.T.H."/>
            <person name="Dang D.A."/>
            <person name="Pham M.H."/>
            <person name="Luong M.H."/>
            <person name="Tran N.D."/>
            <person name="Nguyen T.H."/>
            <person name="Nguyen T.T."/>
            <person name="Inoue S."/>
            <person name="Morikawa S."/>
            <person name="Okutani A."/>
        </authorList>
    </citation>
    <scope>NUCLEOTIDE SEQUENCE</scope>
    <source>
        <strain evidence="1">DB</strain>
        <strain evidence="2">HG</strain>
        <strain evidence="4">LaLC</strain>
        <strain evidence="3">LamDB</strain>
        <strain evidence="5">QuyetLC</strain>
    </source>
</reference>
<dbReference type="AlphaFoldDB" id="A0A640NBR8"/>
<evidence type="ECO:0000313" key="1">
    <source>
        <dbReference type="EMBL" id="GET95924.1"/>
    </source>
</evidence>
<proteinExistence type="predicted"/>
<evidence type="ECO:0000313" key="2">
    <source>
        <dbReference type="EMBL" id="GEU05850.1"/>
    </source>
</evidence>
<evidence type="ECO:0000313" key="4">
    <source>
        <dbReference type="EMBL" id="GEU23197.1"/>
    </source>
</evidence>
<name>A0A640NBR8_BACAN</name>
<dbReference type="EMBL" id="BLEV01000002">
    <property type="protein sequence ID" value="GEU05850.1"/>
    <property type="molecule type" value="Genomic_DNA"/>
</dbReference>
<organism evidence="4">
    <name type="scientific">Bacillus anthracis</name>
    <name type="common">anthrax bacterium</name>
    <dbReference type="NCBI Taxonomy" id="1392"/>
    <lineage>
        <taxon>Bacteria</taxon>
        <taxon>Bacillati</taxon>
        <taxon>Bacillota</taxon>
        <taxon>Bacilli</taxon>
        <taxon>Bacillales</taxon>
        <taxon>Bacillaceae</taxon>
        <taxon>Bacillus</taxon>
        <taxon>Bacillus cereus group</taxon>
    </lineage>
</organism>
<dbReference type="EMBL" id="BLEY01000015">
    <property type="protein sequence ID" value="GEU27390.1"/>
    <property type="molecule type" value="Genomic_DNA"/>
</dbReference>
<accession>A0A640NBR8</accession>
<protein>
    <submittedName>
        <fullName evidence="4">Uncharacterized protein</fullName>
    </submittedName>
</protein>
<dbReference type="EMBL" id="BLEX01000003">
    <property type="protein sequence ID" value="GEU22573.1"/>
    <property type="molecule type" value="Genomic_DNA"/>
</dbReference>
<comment type="caution">
    <text evidence="4">The sequence shown here is derived from an EMBL/GenBank/DDBJ whole genome shotgun (WGS) entry which is preliminary data.</text>
</comment>
<dbReference type="EMBL" id="BLEW01000010">
    <property type="protein sequence ID" value="GEU23197.1"/>
    <property type="molecule type" value="Genomic_DNA"/>
</dbReference>
<evidence type="ECO:0000313" key="3">
    <source>
        <dbReference type="EMBL" id="GEU22573.1"/>
    </source>
</evidence>
<sequence>MFQTLRVGFPTLFILLIEVNLSFPSSTFTDDTILYQDIFHIKREIIIYHIALSY</sequence>
<reference evidence="4" key="2">
    <citation type="submission" date="2019-12" db="EMBL/GenBank/DDBJ databases">
        <authorList>
            <person name="Hoang T.H.H."/>
            <person name="Okutani A."/>
        </authorList>
    </citation>
    <scope>NUCLEOTIDE SEQUENCE</scope>
    <source>
        <strain evidence="1">DB</strain>
        <strain evidence="2">HG</strain>
        <strain evidence="4">LaLC</strain>
        <strain evidence="3">LamDB</strain>
        <strain evidence="5">QuyetLC</strain>
    </source>
</reference>
<dbReference type="EMBL" id="BLEU01000001">
    <property type="protein sequence ID" value="GET95924.1"/>
    <property type="molecule type" value="Genomic_DNA"/>
</dbReference>
<gene>
    <name evidence="1" type="ORF">DB1_01000</name>
    <name evidence="2" type="ORF">HG1_13360</name>
    <name evidence="4" type="ORF">LaLC_42990</name>
    <name evidence="3" type="ORF">LamDB_22540</name>
    <name evidence="5" type="ORF">QuyetLC_17570</name>
</gene>